<dbReference type="Proteomes" id="UP000054270">
    <property type="component" value="Unassembled WGS sequence"/>
</dbReference>
<dbReference type="AlphaFoldDB" id="A0A0D2N037"/>
<evidence type="ECO:0000313" key="1">
    <source>
        <dbReference type="EMBL" id="KJA12574.1"/>
    </source>
</evidence>
<gene>
    <name evidence="1" type="ORF">HYPSUDRAFT_210373</name>
</gene>
<keyword evidence="2" id="KW-1185">Reference proteome</keyword>
<reference evidence="2" key="1">
    <citation type="submission" date="2014-04" db="EMBL/GenBank/DDBJ databases">
        <title>Evolutionary Origins and Diversification of the Mycorrhizal Mutualists.</title>
        <authorList>
            <consortium name="DOE Joint Genome Institute"/>
            <consortium name="Mycorrhizal Genomics Consortium"/>
            <person name="Kohler A."/>
            <person name="Kuo A."/>
            <person name="Nagy L.G."/>
            <person name="Floudas D."/>
            <person name="Copeland A."/>
            <person name="Barry K.W."/>
            <person name="Cichocki N."/>
            <person name="Veneault-Fourrey C."/>
            <person name="LaButti K."/>
            <person name="Lindquist E.A."/>
            <person name="Lipzen A."/>
            <person name="Lundell T."/>
            <person name="Morin E."/>
            <person name="Murat C."/>
            <person name="Riley R."/>
            <person name="Ohm R."/>
            <person name="Sun H."/>
            <person name="Tunlid A."/>
            <person name="Henrissat B."/>
            <person name="Grigoriev I.V."/>
            <person name="Hibbett D.S."/>
            <person name="Martin F."/>
        </authorList>
    </citation>
    <scope>NUCLEOTIDE SEQUENCE [LARGE SCALE GENOMIC DNA]</scope>
    <source>
        <strain evidence="2">FD-334 SS-4</strain>
    </source>
</reference>
<name>A0A0D2N037_HYPSF</name>
<organism evidence="1 2">
    <name type="scientific">Hypholoma sublateritium (strain FD-334 SS-4)</name>
    <dbReference type="NCBI Taxonomy" id="945553"/>
    <lineage>
        <taxon>Eukaryota</taxon>
        <taxon>Fungi</taxon>
        <taxon>Dikarya</taxon>
        <taxon>Basidiomycota</taxon>
        <taxon>Agaricomycotina</taxon>
        <taxon>Agaricomycetes</taxon>
        <taxon>Agaricomycetidae</taxon>
        <taxon>Agaricales</taxon>
        <taxon>Agaricineae</taxon>
        <taxon>Strophariaceae</taxon>
        <taxon>Hypholoma</taxon>
    </lineage>
</organism>
<evidence type="ECO:0000313" key="2">
    <source>
        <dbReference type="Proteomes" id="UP000054270"/>
    </source>
</evidence>
<sequence length="174" mass="18897">MPASTESSTFEKQGASLPCGMGHIPTQISTFVVVGPHICENLTQMKNKKVIEAVNQERRSIITNHLKGIIRVSGISSGEDSDGDFEFEDTVIRSRQPNGIGRGDTDKSELLVTYSNFAFPFPQGDLAIVAKTDNACADVHLPLVQQCYWLTSLSQQKAFKKECSIAVAGSVALH</sequence>
<dbReference type="EMBL" id="KN818129">
    <property type="protein sequence ID" value="KJA12574.1"/>
    <property type="molecule type" value="Genomic_DNA"/>
</dbReference>
<proteinExistence type="predicted"/>
<accession>A0A0D2N037</accession>
<dbReference type="OrthoDB" id="3062029at2759"/>
<protein>
    <submittedName>
        <fullName evidence="1">Uncharacterized protein</fullName>
    </submittedName>
</protein>